<evidence type="ECO:0000313" key="1">
    <source>
        <dbReference type="EMBL" id="GAG35957.1"/>
    </source>
</evidence>
<proteinExistence type="predicted"/>
<protein>
    <submittedName>
        <fullName evidence="1">Uncharacterized protein</fullName>
    </submittedName>
</protein>
<gene>
    <name evidence="1" type="ORF">S01H1_61671</name>
</gene>
<dbReference type="EMBL" id="BARS01040461">
    <property type="protein sequence ID" value="GAG35957.1"/>
    <property type="molecule type" value="Genomic_DNA"/>
</dbReference>
<name>X0XKY1_9ZZZZ</name>
<dbReference type="AlphaFoldDB" id="X0XKY1"/>
<reference evidence="1" key="1">
    <citation type="journal article" date="2014" name="Front. Microbiol.">
        <title>High frequency of phylogenetically diverse reductive dehalogenase-homologous genes in deep subseafloor sedimentary metagenomes.</title>
        <authorList>
            <person name="Kawai M."/>
            <person name="Futagami T."/>
            <person name="Toyoda A."/>
            <person name="Takaki Y."/>
            <person name="Nishi S."/>
            <person name="Hori S."/>
            <person name="Arai W."/>
            <person name="Tsubouchi T."/>
            <person name="Morono Y."/>
            <person name="Uchiyama I."/>
            <person name="Ito T."/>
            <person name="Fujiyama A."/>
            <person name="Inagaki F."/>
            <person name="Takami H."/>
        </authorList>
    </citation>
    <scope>NUCLEOTIDE SEQUENCE</scope>
    <source>
        <strain evidence="1">Expedition CK06-06</strain>
    </source>
</reference>
<organism evidence="1">
    <name type="scientific">marine sediment metagenome</name>
    <dbReference type="NCBI Taxonomy" id="412755"/>
    <lineage>
        <taxon>unclassified sequences</taxon>
        <taxon>metagenomes</taxon>
        <taxon>ecological metagenomes</taxon>
    </lineage>
</organism>
<accession>X0XKY1</accession>
<sequence>MQQVYPKECLSGDKMPNVRDLVRRSHKATCGIMERELVVKTRLKGVAIRKLREAGYRILGTSYDSGDTTRIWFIMRGGF</sequence>
<comment type="caution">
    <text evidence="1">The sequence shown here is derived from an EMBL/GenBank/DDBJ whole genome shotgun (WGS) entry which is preliminary data.</text>
</comment>